<dbReference type="EMBL" id="SPLM01000075">
    <property type="protein sequence ID" value="TMW61629.1"/>
    <property type="molecule type" value="Genomic_DNA"/>
</dbReference>
<accession>A0A8K1CDW4</accession>
<keyword evidence="2" id="KW-0472">Membrane</keyword>
<feature type="compositionally biased region" description="Low complexity" evidence="1">
    <location>
        <begin position="282"/>
        <end position="292"/>
    </location>
</feature>
<dbReference type="Proteomes" id="UP000794436">
    <property type="component" value="Unassembled WGS sequence"/>
</dbReference>
<keyword evidence="4" id="KW-1185">Reference proteome</keyword>
<name>A0A8K1CDW4_PYTOL</name>
<evidence type="ECO:0000313" key="4">
    <source>
        <dbReference type="Proteomes" id="UP000794436"/>
    </source>
</evidence>
<evidence type="ECO:0000313" key="3">
    <source>
        <dbReference type="EMBL" id="TMW61629.1"/>
    </source>
</evidence>
<feature type="transmembrane region" description="Helical" evidence="2">
    <location>
        <begin position="103"/>
        <end position="121"/>
    </location>
</feature>
<protein>
    <submittedName>
        <fullName evidence="3">Uncharacterized protein</fullName>
    </submittedName>
</protein>
<comment type="caution">
    <text evidence="3">The sequence shown here is derived from an EMBL/GenBank/DDBJ whole genome shotgun (WGS) entry which is preliminary data.</text>
</comment>
<organism evidence="3 4">
    <name type="scientific">Pythium oligandrum</name>
    <name type="common">Mycoparasitic fungus</name>
    <dbReference type="NCBI Taxonomy" id="41045"/>
    <lineage>
        <taxon>Eukaryota</taxon>
        <taxon>Sar</taxon>
        <taxon>Stramenopiles</taxon>
        <taxon>Oomycota</taxon>
        <taxon>Peronosporomycetes</taxon>
        <taxon>Pythiales</taxon>
        <taxon>Pythiaceae</taxon>
        <taxon>Pythium</taxon>
    </lineage>
</organism>
<feature type="transmembrane region" description="Helical" evidence="2">
    <location>
        <begin position="37"/>
        <end position="62"/>
    </location>
</feature>
<reference evidence="3" key="1">
    <citation type="submission" date="2019-03" db="EMBL/GenBank/DDBJ databases">
        <title>Long read genome sequence of the mycoparasitic Pythium oligandrum ATCC 38472 isolated from sugarbeet rhizosphere.</title>
        <authorList>
            <person name="Gaulin E."/>
        </authorList>
    </citation>
    <scope>NUCLEOTIDE SEQUENCE</scope>
    <source>
        <strain evidence="3">ATCC 38472_TT</strain>
    </source>
</reference>
<feature type="region of interest" description="Disordered" evidence="1">
    <location>
        <begin position="281"/>
        <end position="303"/>
    </location>
</feature>
<evidence type="ECO:0000256" key="2">
    <source>
        <dbReference type="SAM" id="Phobius"/>
    </source>
</evidence>
<keyword evidence="2" id="KW-0812">Transmembrane</keyword>
<sequence>MFAIFLLDRTPSISCSQSSDGHRVGSAWSKDSTTDRVLALIAAVATGLGILMAFVPSCYFANPLPFTLVLTSPPWLAVLGGGLVFYLRHEIRSNPAAKKDLRQYWTIILTQLHLPLVYPLYHFLFSSLSGTCTKAAFVPVLSVIKLAFKNVMNRALYGLDDLKPQTIILNVEAFHALFATYSMQNSSSSLTAMALVALDFFHACVSFYDVNELLAQVTTLVDSLRTTKATTDMSVLEIALFVINEETEDVEPEDTANVITSLMPTVKHLTQVAPLPQIETPARASARQQRASTDYTRAPSVQGPPVHQERRLLLHKTLQLLYLTEFILLIEFVEIIIPPSTVLIYLNAMFHLPNRAYYPAIKDMDNE</sequence>
<keyword evidence="2" id="KW-1133">Transmembrane helix</keyword>
<evidence type="ECO:0000256" key="1">
    <source>
        <dbReference type="SAM" id="MobiDB-lite"/>
    </source>
</evidence>
<feature type="transmembrane region" description="Helical" evidence="2">
    <location>
        <begin position="74"/>
        <end position="91"/>
    </location>
</feature>
<dbReference type="AlphaFoldDB" id="A0A8K1CDW4"/>
<proteinExistence type="predicted"/>
<gene>
    <name evidence="3" type="ORF">Poli38472_010692</name>
</gene>
<feature type="transmembrane region" description="Helical" evidence="2">
    <location>
        <begin position="320"/>
        <end position="346"/>
    </location>
</feature>